<dbReference type="SMART" id="SM00042">
    <property type="entry name" value="CUB"/>
    <property type="match status" value="1"/>
</dbReference>
<keyword evidence="6" id="KW-1185">Reference proteome</keyword>
<evidence type="ECO:0000313" key="6">
    <source>
        <dbReference type="Proteomes" id="UP000001593"/>
    </source>
</evidence>
<dbReference type="SUPFAM" id="SSF49854">
    <property type="entry name" value="Spermadhesin, CUB domain"/>
    <property type="match status" value="1"/>
</dbReference>
<protein>
    <recommendedName>
        <fullName evidence="4">CUB domain-containing protein</fullName>
    </recommendedName>
</protein>
<dbReference type="HOGENOM" id="CLU_103588_4_1_1"/>
<evidence type="ECO:0000313" key="5">
    <source>
        <dbReference type="EMBL" id="EDO43187.1"/>
    </source>
</evidence>
<reference evidence="5 6" key="1">
    <citation type="journal article" date="2007" name="Science">
        <title>Sea anemone genome reveals ancestral eumetazoan gene repertoire and genomic organization.</title>
        <authorList>
            <person name="Putnam N.H."/>
            <person name="Srivastava M."/>
            <person name="Hellsten U."/>
            <person name="Dirks B."/>
            <person name="Chapman J."/>
            <person name="Salamov A."/>
            <person name="Terry A."/>
            <person name="Shapiro H."/>
            <person name="Lindquist E."/>
            <person name="Kapitonov V.V."/>
            <person name="Jurka J."/>
            <person name="Genikhovich G."/>
            <person name="Grigoriev I.V."/>
            <person name="Lucas S.M."/>
            <person name="Steele R.E."/>
            <person name="Finnerty J.R."/>
            <person name="Technau U."/>
            <person name="Martindale M.Q."/>
            <person name="Rokhsar D.S."/>
        </authorList>
    </citation>
    <scope>NUCLEOTIDE SEQUENCE [LARGE SCALE GENOMIC DNA]</scope>
    <source>
        <strain evidence="6">CH2 X CH6</strain>
    </source>
</reference>
<dbReference type="InterPro" id="IPR035914">
    <property type="entry name" value="Sperma_CUB_dom_sf"/>
</dbReference>
<dbReference type="PhylomeDB" id="A7RZ83"/>
<dbReference type="InterPro" id="IPR000859">
    <property type="entry name" value="CUB_dom"/>
</dbReference>
<evidence type="ECO:0000256" key="1">
    <source>
        <dbReference type="ARBA" id="ARBA00022737"/>
    </source>
</evidence>
<dbReference type="PROSITE" id="PS01180">
    <property type="entry name" value="CUB"/>
    <property type="match status" value="1"/>
</dbReference>
<dbReference type="EMBL" id="DS469556">
    <property type="protein sequence ID" value="EDO43187.1"/>
    <property type="molecule type" value="Genomic_DNA"/>
</dbReference>
<name>A7RZ83_NEMVE</name>
<feature type="non-terminal residue" evidence="5">
    <location>
        <position position="118"/>
    </location>
</feature>
<organism evidence="5 6">
    <name type="scientific">Nematostella vectensis</name>
    <name type="common">Starlet sea anemone</name>
    <dbReference type="NCBI Taxonomy" id="45351"/>
    <lineage>
        <taxon>Eukaryota</taxon>
        <taxon>Metazoa</taxon>
        <taxon>Cnidaria</taxon>
        <taxon>Anthozoa</taxon>
        <taxon>Hexacorallia</taxon>
        <taxon>Actiniaria</taxon>
        <taxon>Edwardsiidae</taxon>
        <taxon>Nematostella</taxon>
    </lineage>
</organism>
<keyword evidence="2" id="KW-1015">Disulfide bond</keyword>
<dbReference type="PANTHER" id="PTHR24251">
    <property type="entry name" value="OVOCHYMASE-RELATED"/>
    <property type="match status" value="1"/>
</dbReference>
<dbReference type="Pfam" id="PF00431">
    <property type="entry name" value="CUB"/>
    <property type="match status" value="1"/>
</dbReference>
<dbReference type="PANTHER" id="PTHR24251:SF30">
    <property type="entry name" value="MEMBRANE FRIZZLED-RELATED PROTEIN"/>
    <property type="match status" value="1"/>
</dbReference>
<dbReference type="Proteomes" id="UP000001593">
    <property type="component" value="Unassembled WGS sequence"/>
</dbReference>
<dbReference type="CDD" id="cd00041">
    <property type="entry name" value="CUB"/>
    <property type="match status" value="1"/>
</dbReference>
<comment type="caution">
    <text evidence="3">Lacks conserved residue(s) required for the propagation of feature annotation.</text>
</comment>
<evidence type="ECO:0000256" key="3">
    <source>
        <dbReference type="PROSITE-ProRule" id="PRU00059"/>
    </source>
</evidence>
<sequence>MTTPSGEIFSPNYPGYYPGSMSCTWRISVPVGNVIRLTFIMFDLEDDPLCARDFLELMDGGQDSRMSIGRFCGNRYPLSIMTATSRLKIVFTSTAFSGRQGFRLRYDAVVGNKALFFY</sequence>
<dbReference type="eggNOG" id="KOG3714">
    <property type="taxonomic scope" value="Eukaryota"/>
</dbReference>
<evidence type="ECO:0000256" key="2">
    <source>
        <dbReference type="ARBA" id="ARBA00023157"/>
    </source>
</evidence>
<dbReference type="InParanoid" id="A7RZ83"/>
<dbReference type="FunFam" id="2.60.120.290:FF:000013">
    <property type="entry name" value="Membrane frizzled-related protein"/>
    <property type="match status" value="1"/>
</dbReference>
<dbReference type="AlphaFoldDB" id="A7RZ83"/>
<gene>
    <name evidence="5" type="ORF">NEMVEDRAFT_v1g27192</name>
</gene>
<dbReference type="Gene3D" id="2.60.120.290">
    <property type="entry name" value="Spermadhesin, CUB domain"/>
    <property type="match status" value="1"/>
</dbReference>
<dbReference type="OMA" id="SCTWRIS"/>
<proteinExistence type="predicted"/>
<accession>A7RZ83</accession>
<feature type="domain" description="CUB" evidence="4">
    <location>
        <begin position="1"/>
        <end position="109"/>
    </location>
</feature>
<evidence type="ECO:0000259" key="4">
    <source>
        <dbReference type="PROSITE" id="PS01180"/>
    </source>
</evidence>
<keyword evidence="1" id="KW-0677">Repeat</keyword>